<keyword evidence="1" id="KW-0472">Membrane</keyword>
<gene>
    <name evidence="2" type="ORF">DES45_11282</name>
</gene>
<feature type="transmembrane region" description="Helical" evidence="1">
    <location>
        <begin position="77"/>
        <end position="93"/>
    </location>
</feature>
<protein>
    <submittedName>
        <fullName evidence="2">Uncharacterized protein</fullName>
    </submittedName>
</protein>
<dbReference type="AlphaFoldDB" id="A0A370HAB7"/>
<keyword evidence="1" id="KW-1133">Transmembrane helix</keyword>
<comment type="caution">
    <text evidence="2">The sequence shown here is derived from an EMBL/GenBank/DDBJ whole genome shotgun (WGS) entry which is preliminary data.</text>
</comment>
<feature type="transmembrane region" description="Helical" evidence="1">
    <location>
        <begin position="23"/>
        <end position="42"/>
    </location>
</feature>
<dbReference type="Proteomes" id="UP000254925">
    <property type="component" value="Unassembled WGS sequence"/>
</dbReference>
<feature type="transmembrane region" description="Helical" evidence="1">
    <location>
        <begin position="49"/>
        <end position="71"/>
    </location>
</feature>
<organism evidence="2 3">
    <name type="scientific">Microvirga subterranea</name>
    <dbReference type="NCBI Taxonomy" id="186651"/>
    <lineage>
        <taxon>Bacteria</taxon>
        <taxon>Pseudomonadati</taxon>
        <taxon>Pseudomonadota</taxon>
        <taxon>Alphaproteobacteria</taxon>
        <taxon>Hyphomicrobiales</taxon>
        <taxon>Methylobacteriaceae</taxon>
        <taxon>Microvirga</taxon>
    </lineage>
</organism>
<keyword evidence="3" id="KW-1185">Reference proteome</keyword>
<evidence type="ECO:0000256" key="1">
    <source>
        <dbReference type="SAM" id="Phobius"/>
    </source>
</evidence>
<accession>A0A370HAB7</accession>
<dbReference type="EMBL" id="QQBB01000012">
    <property type="protein sequence ID" value="RDI53878.1"/>
    <property type="molecule type" value="Genomic_DNA"/>
</dbReference>
<sequence length="97" mass="9986">MCIFVMPTQLSFFFGTAGYSSPVMTGSALGMLKLFGGSLVLLYGQLQRVIGYAGILALGYGVMALGLALLALVGTPLAWFVGAAAVGAGYAWSRRAS</sequence>
<keyword evidence="1" id="KW-0812">Transmembrane</keyword>
<evidence type="ECO:0000313" key="2">
    <source>
        <dbReference type="EMBL" id="RDI53878.1"/>
    </source>
</evidence>
<proteinExistence type="predicted"/>
<evidence type="ECO:0000313" key="3">
    <source>
        <dbReference type="Proteomes" id="UP000254925"/>
    </source>
</evidence>
<name>A0A370HAB7_9HYPH</name>
<reference evidence="2 3" key="1">
    <citation type="submission" date="2018-07" db="EMBL/GenBank/DDBJ databases">
        <title>Genomic Encyclopedia of Type Strains, Phase IV (KMG-IV): sequencing the most valuable type-strain genomes for metagenomic binning, comparative biology and taxonomic classification.</title>
        <authorList>
            <person name="Goeker M."/>
        </authorList>
    </citation>
    <scope>NUCLEOTIDE SEQUENCE [LARGE SCALE GENOMIC DNA]</scope>
    <source>
        <strain evidence="2 3">DSM 14364</strain>
    </source>
</reference>